<dbReference type="SUPFAM" id="SSF109604">
    <property type="entry name" value="HD-domain/PDEase-like"/>
    <property type="match status" value="1"/>
</dbReference>
<dbReference type="Proteomes" id="UP000306409">
    <property type="component" value="Chromosome"/>
</dbReference>
<organism evidence="2 3">
    <name type="scientific">Ruminiclostridium herbifermentans</name>
    <dbReference type="NCBI Taxonomy" id="2488810"/>
    <lineage>
        <taxon>Bacteria</taxon>
        <taxon>Bacillati</taxon>
        <taxon>Bacillota</taxon>
        <taxon>Clostridia</taxon>
        <taxon>Eubacteriales</taxon>
        <taxon>Oscillospiraceae</taxon>
        <taxon>Ruminiclostridium</taxon>
    </lineage>
</organism>
<dbReference type="CDD" id="cd00077">
    <property type="entry name" value="HDc"/>
    <property type="match status" value="1"/>
</dbReference>
<evidence type="ECO:0000259" key="1">
    <source>
        <dbReference type="Pfam" id="PF01966"/>
    </source>
</evidence>
<dbReference type="RefSeq" id="WP_137696237.1">
    <property type="nucleotide sequence ID" value="NZ_CP061336.1"/>
</dbReference>
<dbReference type="Pfam" id="PF01966">
    <property type="entry name" value="HD"/>
    <property type="match status" value="1"/>
</dbReference>
<gene>
    <name evidence="2" type="ORF">EHE19_009115</name>
</gene>
<dbReference type="AlphaFoldDB" id="A0A4U7JJ48"/>
<feature type="domain" description="HD" evidence="1">
    <location>
        <begin position="52"/>
        <end position="162"/>
    </location>
</feature>
<dbReference type="EMBL" id="CP061336">
    <property type="protein sequence ID" value="QNU68535.1"/>
    <property type="molecule type" value="Genomic_DNA"/>
</dbReference>
<dbReference type="InterPro" id="IPR003607">
    <property type="entry name" value="HD/PDEase_dom"/>
</dbReference>
<accession>A0A4U7JJ48</accession>
<dbReference type="InterPro" id="IPR006674">
    <property type="entry name" value="HD_domain"/>
</dbReference>
<dbReference type="Gene3D" id="1.10.3210.10">
    <property type="entry name" value="Hypothetical protein af1432"/>
    <property type="match status" value="1"/>
</dbReference>
<reference evidence="2 3" key="1">
    <citation type="submission" date="2020-09" db="EMBL/GenBank/DDBJ databases">
        <title>Characterization and genome sequencing of Ruminiclostridium sp. nov. MA18.</title>
        <authorList>
            <person name="Rettenmaier R."/>
            <person name="Kowollik M.-L."/>
            <person name="Liebl W."/>
            <person name="Zverlov V."/>
        </authorList>
    </citation>
    <scope>NUCLEOTIDE SEQUENCE [LARGE SCALE GENOMIC DNA]</scope>
    <source>
        <strain evidence="2 3">MA18</strain>
    </source>
</reference>
<name>A0A4U7JJ48_9FIRM</name>
<protein>
    <submittedName>
        <fullName evidence="2">HD domain-containing protein</fullName>
    </submittedName>
</protein>
<dbReference type="OrthoDB" id="357543at2"/>
<evidence type="ECO:0000313" key="2">
    <source>
        <dbReference type="EMBL" id="QNU68535.1"/>
    </source>
</evidence>
<sequence length="197" mass="22737">MNEAKNEFLMLFTKYIKREGSQKLLLWLESSDFFIAPASAKYHLACEGGLCTHSINVFKRLADGFCREKGYKDFEEASTEEKEKVAICGLLHDLCKVNFYEIEYRNKKDEKGVWQKVATYVINDRLPYGHGEKSVYIISGFMRLSREESIAIRWHMGGFDDAVKGGSYSLSHAYEQFPFAVMLHIADLQASYLDERK</sequence>
<proteinExistence type="predicted"/>
<keyword evidence="3" id="KW-1185">Reference proteome</keyword>
<dbReference type="KEGG" id="rher:EHE19_009115"/>
<evidence type="ECO:0000313" key="3">
    <source>
        <dbReference type="Proteomes" id="UP000306409"/>
    </source>
</evidence>